<evidence type="ECO:0000313" key="2">
    <source>
        <dbReference type="EMBL" id="MDR7271387.1"/>
    </source>
</evidence>
<dbReference type="RefSeq" id="WP_310268525.1">
    <property type="nucleotide sequence ID" value="NZ_JAVDXU010000003.1"/>
</dbReference>
<keyword evidence="3" id="KW-1185">Reference proteome</keyword>
<evidence type="ECO:0000256" key="1">
    <source>
        <dbReference type="SAM" id="SignalP"/>
    </source>
</evidence>
<keyword evidence="1" id="KW-0732">Signal</keyword>
<protein>
    <submittedName>
        <fullName evidence="2">Uncharacterized protein</fullName>
    </submittedName>
</protein>
<name>A0ABU1YRA3_ROSSA</name>
<gene>
    <name evidence="2" type="ORF">J2X20_004055</name>
</gene>
<evidence type="ECO:0000313" key="3">
    <source>
        <dbReference type="Proteomes" id="UP001180453"/>
    </source>
</evidence>
<organism evidence="2 3">
    <name type="scientific">Roseateles saccharophilus</name>
    <name type="common">Pseudomonas saccharophila</name>
    <dbReference type="NCBI Taxonomy" id="304"/>
    <lineage>
        <taxon>Bacteria</taxon>
        <taxon>Pseudomonadati</taxon>
        <taxon>Pseudomonadota</taxon>
        <taxon>Betaproteobacteria</taxon>
        <taxon>Burkholderiales</taxon>
        <taxon>Sphaerotilaceae</taxon>
        <taxon>Roseateles</taxon>
    </lineage>
</organism>
<dbReference type="Proteomes" id="UP001180453">
    <property type="component" value="Unassembled WGS sequence"/>
</dbReference>
<comment type="caution">
    <text evidence="2">The sequence shown here is derived from an EMBL/GenBank/DDBJ whole genome shotgun (WGS) entry which is preliminary data.</text>
</comment>
<feature type="chain" id="PRO_5047022175" evidence="1">
    <location>
        <begin position="27"/>
        <end position="81"/>
    </location>
</feature>
<feature type="signal peptide" evidence="1">
    <location>
        <begin position="1"/>
        <end position="26"/>
    </location>
</feature>
<proteinExistence type="predicted"/>
<sequence length="81" mass="8301">MNTAAKTFLVAIASVAAAAAAGVSLANHTAAPATEVVKLERVVIVGKRAEATTVAHLPRVIIEGRRDTTTLAAAQTPVWIV</sequence>
<dbReference type="EMBL" id="JAVDXU010000003">
    <property type="protein sequence ID" value="MDR7271387.1"/>
    <property type="molecule type" value="Genomic_DNA"/>
</dbReference>
<reference evidence="2 3" key="1">
    <citation type="submission" date="2023-07" db="EMBL/GenBank/DDBJ databases">
        <title>Sorghum-associated microbial communities from plants grown in Nebraska, USA.</title>
        <authorList>
            <person name="Schachtman D."/>
        </authorList>
    </citation>
    <scope>NUCLEOTIDE SEQUENCE [LARGE SCALE GENOMIC DNA]</scope>
    <source>
        <strain evidence="2 3">BE314</strain>
    </source>
</reference>
<accession>A0ABU1YRA3</accession>